<dbReference type="KEGG" id="prv:G7070_09050"/>
<gene>
    <name evidence="1" type="ORF">G7070_09050</name>
</gene>
<evidence type="ECO:0000313" key="2">
    <source>
        <dbReference type="Proteomes" id="UP000501058"/>
    </source>
</evidence>
<reference evidence="1 2" key="1">
    <citation type="submission" date="2020-03" db="EMBL/GenBank/DDBJ databases">
        <title>Propioniciclava sp. nov., isolated from Hydrophilus acuminatus.</title>
        <authorList>
            <person name="Hyun D.-W."/>
            <person name="Bae J.-W."/>
        </authorList>
    </citation>
    <scope>NUCLEOTIDE SEQUENCE [LARGE SCALE GENOMIC DNA]</scope>
    <source>
        <strain evidence="1 2">HDW11</strain>
    </source>
</reference>
<evidence type="ECO:0000313" key="1">
    <source>
        <dbReference type="EMBL" id="QIK72390.1"/>
    </source>
</evidence>
<organism evidence="1 2">
    <name type="scientific">Propioniciclava coleopterorum</name>
    <dbReference type="NCBI Taxonomy" id="2714937"/>
    <lineage>
        <taxon>Bacteria</taxon>
        <taxon>Bacillati</taxon>
        <taxon>Actinomycetota</taxon>
        <taxon>Actinomycetes</taxon>
        <taxon>Propionibacteriales</taxon>
        <taxon>Propionibacteriaceae</taxon>
        <taxon>Propioniciclava</taxon>
    </lineage>
</organism>
<dbReference type="EMBL" id="CP049865">
    <property type="protein sequence ID" value="QIK72390.1"/>
    <property type="molecule type" value="Genomic_DNA"/>
</dbReference>
<proteinExistence type="predicted"/>
<accession>A0A6G7Y6H2</accession>
<keyword evidence="2" id="KW-1185">Reference proteome</keyword>
<sequence>MRTFRVFAGGPALVRLSGWLLNTPVRALRREGAPPRGGGSPPSTG</sequence>
<dbReference type="Proteomes" id="UP000501058">
    <property type="component" value="Chromosome"/>
</dbReference>
<name>A0A6G7Y6H2_9ACTN</name>
<protein>
    <submittedName>
        <fullName evidence="1">Uncharacterized protein</fullName>
    </submittedName>
</protein>
<dbReference type="AlphaFoldDB" id="A0A6G7Y6H2"/>
<dbReference type="RefSeq" id="WP_166233464.1">
    <property type="nucleotide sequence ID" value="NZ_CP049865.1"/>
</dbReference>